<comment type="function">
    <text evidence="2">Antitoxin component of a type II toxin-antitoxin (TA) system.</text>
</comment>
<dbReference type="AlphaFoldDB" id="A0A0K6IXZ6"/>
<dbReference type="InterPro" id="IPR051416">
    <property type="entry name" value="phD-YefM_TA_antitoxins"/>
</dbReference>
<evidence type="ECO:0000313" key="3">
    <source>
        <dbReference type="EMBL" id="CUB08192.1"/>
    </source>
</evidence>
<dbReference type="PANTHER" id="PTHR35377">
    <property type="entry name" value="ANTITOXIN VAPB49-RELATED-RELATED"/>
    <property type="match status" value="1"/>
</dbReference>
<dbReference type="InterPro" id="IPR036165">
    <property type="entry name" value="YefM-like_sf"/>
</dbReference>
<dbReference type="Gene3D" id="3.40.1620.10">
    <property type="entry name" value="YefM-like domain"/>
    <property type="match status" value="1"/>
</dbReference>
<evidence type="ECO:0000313" key="4">
    <source>
        <dbReference type="Proteomes" id="UP000182108"/>
    </source>
</evidence>
<keyword evidence="4" id="KW-1185">Reference proteome</keyword>
<proteinExistence type="inferred from homology"/>
<dbReference type="NCBIfam" id="TIGR01552">
    <property type="entry name" value="phd_fam"/>
    <property type="match status" value="1"/>
</dbReference>
<protein>
    <recommendedName>
        <fullName evidence="2">Antitoxin</fullName>
    </recommendedName>
</protein>
<organism evidence="3 4">
    <name type="scientific">Tepidiphilus thermophilus</name>
    <dbReference type="NCBI Taxonomy" id="876478"/>
    <lineage>
        <taxon>Bacteria</taxon>
        <taxon>Pseudomonadati</taxon>
        <taxon>Pseudomonadota</taxon>
        <taxon>Hydrogenophilia</taxon>
        <taxon>Hydrogenophilales</taxon>
        <taxon>Hydrogenophilaceae</taxon>
        <taxon>Tepidiphilus</taxon>
    </lineage>
</organism>
<evidence type="ECO:0000256" key="2">
    <source>
        <dbReference type="RuleBase" id="RU362080"/>
    </source>
</evidence>
<gene>
    <name evidence="3" type="ORF">Ga0061068_1279</name>
</gene>
<dbReference type="RefSeq" id="WP_055424417.1">
    <property type="nucleotide sequence ID" value="NZ_CYHH01000027.1"/>
</dbReference>
<sequence length="78" mass="8608">MKTISAADAKRHFSKVLRDVATGEVVTVLSRGKPVATIAPARSGGSEREVARRALLERLRQQTASGARNWTRNELYED</sequence>
<dbReference type="InterPro" id="IPR006442">
    <property type="entry name" value="Antitoxin_Phd/YefM"/>
</dbReference>
<dbReference type="SUPFAM" id="SSF143120">
    <property type="entry name" value="YefM-like"/>
    <property type="match status" value="1"/>
</dbReference>
<dbReference type="Pfam" id="PF02604">
    <property type="entry name" value="PhdYeFM_antitox"/>
    <property type="match status" value="1"/>
</dbReference>
<reference evidence="4" key="1">
    <citation type="submission" date="2015-08" db="EMBL/GenBank/DDBJ databases">
        <authorList>
            <person name="Babu N.S."/>
            <person name="Beckwith C.J."/>
            <person name="Beseler K.G."/>
            <person name="Brison A."/>
            <person name="Carone J.V."/>
            <person name="Caskin T.P."/>
            <person name="Diamond M."/>
            <person name="Durham M.E."/>
            <person name="Foxe J.M."/>
            <person name="Go M."/>
            <person name="Henderson B.A."/>
            <person name="Jones I.B."/>
            <person name="McGettigan J.A."/>
            <person name="Micheletti S.J."/>
            <person name="Nasrallah M.E."/>
            <person name="Ortiz D."/>
            <person name="Piller C.R."/>
            <person name="Privatt S.R."/>
            <person name="Schneider S.L."/>
            <person name="Sharp S."/>
            <person name="Smith T.C."/>
            <person name="Stanton J.D."/>
            <person name="Ullery H.E."/>
            <person name="Wilson R.J."/>
            <person name="Serrano M.G."/>
            <person name="Buck G."/>
            <person name="Lee V."/>
            <person name="Wang Y."/>
            <person name="Carvalho R."/>
            <person name="Voegtly L."/>
            <person name="Shi R."/>
            <person name="Duckworth R."/>
            <person name="Johnson A."/>
            <person name="Loviza R."/>
            <person name="Walstead R."/>
            <person name="Shah Z."/>
            <person name="Kiflezghi M."/>
            <person name="Wade K."/>
            <person name="Ball S.L."/>
            <person name="Bradley K.W."/>
            <person name="Asai D.J."/>
            <person name="Bowman C.A."/>
            <person name="Russell D.A."/>
            <person name="Pope W.H."/>
            <person name="Jacobs-Sera D."/>
            <person name="Hendrix R.W."/>
            <person name="Hatfull G.F."/>
        </authorList>
    </citation>
    <scope>NUCLEOTIDE SEQUENCE [LARGE SCALE GENOMIC DNA]</scope>
    <source>
        <strain evidence="4">JCM 19170</strain>
    </source>
</reference>
<dbReference type="OrthoDB" id="9800503at2"/>
<dbReference type="PANTHER" id="PTHR35377:SF8">
    <property type="entry name" value="ANTITOXIN VAPB22"/>
    <property type="match status" value="1"/>
</dbReference>
<name>A0A0K6IXZ6_9PROT</name>
<evidence type="ECO:0000256" key="1">
    <source>
        <dbReference type="ARBA" id="ARBA00009981"/>
    </source>
</evidence>
<accession>A0A0K6IXZ6</accession>
<comment type="similarity">
    <text evidence="1 2">Belongs to the phD/YefM antitoxin family.</text>
</comment>
<dbReference type="EMBL" id="CYHH01000027">
    <property type="protein sequence ID" value="CUB08192.1"/>
    <property type="molecule type" value="Genomic_DNA"/>
</dbReference>
<dbReference type="Proteomes" id="UP000182108">
    <property type="component" value="Unassembled WGS sequence"/>
</dbReference>